<dbReference type="eggNOG" id="COG4244">
    <property type="taxonomic scope" value="Bacteria"/>
</dbReference>
<dbReference type="AlphaFoldDB" id="E8U4N0"/>
<dbReference type="HOGENOM" id="CLU_107155_0_0_0"/>
<dbReference type="Pfam" id="PF09990">
    <property type="entry name" value="DUF2231"/>
    <property type="match status" value="1"/>
</dbReference>
<evidence type="ECO:0000313" key="2">
    <source>
        <dbReference type="EMBL" id="ADV68895.1"/>
    </source>
</evidence>
<feature type="domain" description="DUF2231" evidence="1">
    <location>
        <begin position="48"/>
        <end position="169"/>
    </location>
</feature>
<reference evidence="2 3" key="1">
    <citation type="journal article" date="2011" name="Stand. Genomic Sci.">
        <title>Complete genome sequence of Deinococcus maricopensis type strain (LB-34).</title>
        <authorList>
            <person name="Pukall R."/>
            <person name="Zeytun A."/>
            <person name="Lucas S."/>
            <person name="Lapidus A."/>
            <person name="Hammon N."/>
            <person name="Deshpande S."/>
            <person name="Nolan M."/>
            <person name="Cheng J.F."/>
            <person name="Pitluck S."/>
            <person name="Liolios K."/>
            <person name="Pagani I."/>
            <person name="Mikhailova N."/>
            <person name="Ivanova N."/>
            <person name="Mavromatis K."/>
            <person name="Pati A."/>
            <person name="Tapia R."/>
            <person name="Han C."/>
            <person name="Goodwin L."/>
            <person name="Chen A."/>
            <person name="Palaniappan K."/>
            <person name="Land M."/>
            <person name="Hauser L."/>
            <person name="Chang Y.J."/>
            <person name="Jeffries C.D."/>
            <person name="Brambilla E.M."/>
            <person name="Rohde M."/>
            <person name="Goker M."/>
            <person name="Detter J.C."/>
            <person name="Woyke T."/>
            <person name="Bristow J."/>
            <person name="Eisen J.A."/>
            <person name="Markowitz V."/>
            <person name="Hugenholtz P."/>
            <person name="Kyrpides N.C."/>
            <person name="Klenk H.P."/>
        </authorList>
    </citation>
    <scope>NUCLEOTIDE SEQUENCE [LARGE SCALE GENOMIC DNA]</scope>
    <source>
        <strain evidence="3">DSM 21211 / LMG 22137 / NRRL B-23946 / LB-34</strain>
    </source>
</reference>
<gene>
    <name evidence="2" type="ordered locus">Deima_3268</name>
</gene>
<evidence type="ECO:0000313" key="3">
    <source>
        <dbReference type="Proteomes" id="UP000008635"/>
    </source>
</evidence>
<organism evidence="2 3">
    <name type="scientific">Deinococcus maricopensis (strain DSM 21211 / LMG 22137 / NRRL B-23946 / LB-34)</name>
    <dbReference type="NCBI Taxonomy" id="709986"/>
    <lineage>
        <taxon>Bacteria</taxon>
        <taxon>Thermotogati</taxon>
        <taxon>Deinococcota</taxon>
        <taxon>Deinococci</taxon>
        <taxon>Deinococcales</taxon>
        <taxon>Deinococcaceae</taxon>
        <taxon>Deinococcus</taxon>
    </lineage>
</organism>
<protein>
    <recommendedName>
        <fullName evidence="1">DUF2231 domain-containing protein</fullName>
    </recommendedName>
</protein>
<evidence type="ECO:0000259" key="1">
    <source>
        <dbReference type="Pfam" id="PF09990"/>
    </source>
</evidence>
<dbReference type="EMBL" id="CP002454">
    <property type="protein sequence ID" value="ADV68895.1"/>
    <property type="molecule type" value="Genomic_DNA"/>
</dbReference>
<dbReference type="STRING" id="709986.Deima_3268"/>
<dbReference type="Proteomes" id="UP000008635">
    <property type="component" value="Chromosome"/>
</dbReference>
<accession>E8U4N0</accession>
<dbReference type="InterPro" id="IPR019251">
    <property type="entry name" value="DUF2231_TM"/>
</dbReference>
<dbReference type="KEGG" id="dmr:Deima_3268"/>
<name>E8U4N0_DEIML</name>
<reference evidence="3" key="2">
    <citation type="submission" date="2011-01" db="EMBL/GenBank/DDBJ databases">
        <title>The complete genome of Deinococcus maricopensis DSM 21211.</title>
        <authorList>
            <consortium name="US DOE Joint Genome Institute (JGI-PGF)"/>
            <person name="Lucas S."/>
            <person name="Copeland A."/>
            <person name="Lapidus A."/>
            <person name="Goodwin L."/>
            <person name="Pitluck S."/>
            <person name="Kyrpides N."/>
            <person name="Mavromatis K."/>
            <person name="Pagani I."/>
            <person name="Ivanova N."/>
            <person name="Ovchinnikova G."/>
            <person name="Zeytun A."/>
            <person name="Detter J.C."/>
            <person name="Han C."/>
            <person name="Land M."/>
            <person name="Hauser L."/>
            <person name="Markowitz V."/>
            <person name="Cheng J.-F."/>
            <person name="Hugenholtz P."/>
            <person name="Woyke T."/>
            <person name="Wu D."/>
            <person name="Pukall R."/>
            <person name="Gehrich-Schroeter G."/>
            <person name="Brambilla E."/>
            <person name="Klenk H.-P."/>
            <person name="Eisen J.A."/>
        </authorList>
    </citation>
    <scope>NUCLEOTIDE SEQUENCE [LARGE SCALE GENOMIC DNA]</scope>
    <source>
        <strain evidence="3">DSM 21211 / LMG 22137 / NRRL B-23946 / LB-34</strain>
    </source>
</reference>
<dbReference type="OrthoDB" id="65597at2"/>
<sequence length="178" mass="18618">MTHTTTADRIDEFFEAQTWPGALADALQPHVQVVERALPDAVHGRGLGHPLHPAIVHLPLGGWVVAGVLDAAGHDEAADRALLIGTVGAVPTIALGWLDWANTRGTARNIGVVHGLLNETAFTLNVVSLWARARGQRGLGRALSNTALALSGVSGFLGGHLVYHHGLGVGQTLDRPQG</sequence>
<keyword evidence="3" id="KW-1185">Reference proteome</keyword>
<proteinExistence type="predicted"/>
<dbReference type="RefSeq" id="WP_013558398.1">
    <property type="nucleotide sequence ID" value="NC_014958.1"/>
</dbReference>